<proteinExistence type="predicted"/>
<dbReference type="SUPFAM" id="SSF46689">
    <property type="entry name" value="Homeodomain-like"/>
    <property type="match status" value="1"/>
</dbReference>
<keyword evidence="7" id="KW-1185">Reference proteome</keyword>
<dbReference type="AlphaFoldDB" id="A0A858R9U0"/>
<dbReference type="SUPFAM" id="SSF48498">
    <property type="entry name" value="Tetracyclin repressor-like, C-terminal domain"/>
    <property type="match status" value="1"/>
</dbReference>
<dbReference type="InterPro" id="IPR036271">
    <property type="entry name" value="Tet_transcr_reg_TetR-rel_C_sf"/>
</dbReference>
<dbReference type="InterPro" id="IPR009057">
    <property type="entry name" value="Homeodomain-like_sf"/>
</dbReference>
<dbReference type="GO" id="GO:0003700">
    <property type="term" value="F:DNA-binding transcription factor activity"/>
    <property type="evidence" value="ECO:0007669"/>
    <property type="project" value="TreeGrafter"/>
</dbReference>
<dbReference type="KEGG" id="acru:HHL28_13315"/>
<sequence length="207" mass="22266">MVATTRRPRPELAQAALHEARRLVAKDGLAGLTARDLAQAVGCSVGTLYNLYPNLDTVRLHLNAELLDRLLQVVREADAAVGQDAGPEARLLAQARAYLGFARSNLNLYLALIDNRPPATDDPVPGWFLEKVAALRRTVEGALSPLFAPGEADALERAATMLWTSVNGLCEAAVSRNLARVTRSDPDLLLEELVRTLVAGLRIRGGG</sequence>
<evidence type="ECO:0000313" key="7">
    <source>
        <dbReference type="Proteomes" id="UP000501891"/>
    </source>
</evidence>
<dbReference type="InterPro" id="IPR050109">
    <property type="entry name" value="HTH-type_TetR-like_transc_reg"/>
</dbReference>
<dbReference type="Proteomes" id="UP000501891">
    <property type="component" value="Chromosome"/>
</dbReference>
<gene>
    <name evidence="6" type="ORF">HHL28_13315</name>
</gene>
<evidence type="ECO:0000256" key="1">
    <source>
        <dbReference type="ARBA" id="ARBA00023015"/>
    </source>
</evidence>
<name>A0A858R9U0_9PROT</name>
<dbReference type="Pfam" id="PF00440">
    <property type="entry name" value="TetR_N"/>
    <property type="match status" value="1"/>
</dbReference>
<dbReference type="EMBL" id="CP051775">
    <property type="protein sequence ID" value="QJE73942.1"/>
    <property type="molecule type" value="Genomic_DNA"/>
</dbReference>
<evidence type="ECO:0000313" key="6">
    <source>
        <dbReference type="EMBL" id="QJE73942.1"/>
    </source>
</evidence>
<evidence type="ECO:0000256" key="3">
    <source>
        <dbReference type="ARBA" id="ARBA00023163"/>
    </source>
</evidence>
<dbReference type="GO" id="GO:0000976">
    <property type="term" value="F:transcription cis-regulatory region binding"/>
    <property type="evidence" value="ECO:0007669"/>
    <property type="project" value="TreeGrafter"/>
</dbReference>
<dbReference type="Gene3D" id="1.10.357.10">
    <property type="entry name" value="Tetracycline Repressor, domain 2"/>
    <property type="match status" value="1"/>
</dbReference>
<organism evidence="6 7">
    <name type="scientific">Aerophototrophica crusticola</name>
    <dbReference type="NCBI Taxonomy" id="1709002"/>
    <lineage>
        <taxon>Bacteria</taxon>
        <taxon>Pseudomonadati</taxon>
        <taxon>Pseudomonadota</taxon>
        <taxon>Alphaproteobacteria</taxon>
        <taxon>Rhodospirillales</taxon>
        <taxon>Rhodospirillaceae</taxon>
        <taxon>Aerophototrophica</taxon>
    </lineage>
</organism>
<keyword evidence="2 4" id="KW-0238">DNA-binding</keyword>
<keyword evidence="1" id="KW-0805">Transcription regulation</keyword>
<keyword evidence="3" id="KW-0804">Transcription</keyword>
<accession>A0A858R9U0</accession>
<evidence type="ECO:0000256" key="4">
    <source>
        <dbReference type="PROSITE-ProRule" id="PRU00335"/>
    </source>
</evidence>
<dbReference type="PROSITE" id="PS50977">
    <property type="entry name" value="HTH_TETR_2"/>
    <property type="match status" value="1"/>
</dbReference>
<evidence type="ECO:0000256" key="2">
    <source>
        <dbReference type="ARBA" id="ARBA00023125"/>
    </source>
</evidence>
<dbReference type="PANTHER" id="PTHR30055:SF234">
    <property type="entry name" value="HTH-TYPE TRANSCRIPTIONAL REGULATOR BETI"/>
    <property type="match status" value="1"/>
</dbReference>
<feature type="domain" description="HTH tetR-type" evidence="5">
    <location>
        <begin position="10"/>
        <end position="70"/>
    </location>
</feature>
<dbReference type="PANTHER" id="PTHR30055">
    <property type="entry name" value="HTH-TYPE TRANSCRIPTIONAL REGULATOR RUTR"/>
    <property type="match status" value="1"/>
</dbReference>
<dbReference type="InterPro" id="IPR025996">
    <property type="entry name" value="MT1864/Rv1816-like_C"/>
</dbReference>
<dbReference type="InterPro" id="IPR001647">
    <property type="entry name" value="HTH_TetR"/>
</dbReference>
<feature type="DNA-binding region" description="H-T-H motif" evidence="4">
    <location>
        <begin position="33"/>
        <end position="52"/>
    </location>
</feature>
<evidence type="ECO:0000259" key="5">
    <source>
        <dbReference type="PROSITE" id="PS50977"/>
    </source>
</evidence>
<protein>
    <submittedName>
        <fullName evidence="6">TetR/AcrR family transcriptional regulator</fullName>
    </submittedName>
</protein>
<reference evidence="6" key="1">
    <citation type="submission" date="2020-04" db="EMBL/GenBank/DDBJ databases">
        <title>A desert anoxygenic phototrophic bacterium fixes CO2 using RubisCO under aerobic conditions.</title>
        <authorList>
            <person name="Tang K."/>
        </authorList>
    </citation>
    <scope>NUCLEOTIDE SEQUENCE [LARGE SCALE GENOMIC DNA]</scope>
    <source>
        <strain evidence="6">MIMtkB3</strain>
    </source>
</reference>
<dbReference type="Pfam" id="PF13305">
    <property type="entry name" value="TetR_C_33"/>
    <property type="match status" value="1"/>
</dbReference>